<proteinExistence type="predicted"/>
<dbReference type="PANTHER" id="PTHR34473:SF2">
    <property type="entry name" value="UPF0699 TRANSMEMBRANE PROTEIN YDBT"/>
    <property type="match status" value="1"/>
</dbReference>
<sequence length="156" mass="17990">MKNLNLKKQERSYLKLNRIILTVVFAIITLVLSTGIFFVPLALWAFATVIAAVWLLYWLLFIYQSAEYKHFSYTMDDYGLYINRGVFWRKKIIVPRNRVQHTDITQGPLDRKYDLAELIVHTAGTRNASVKLPGILHANAETLRKSLSFAESQDAV</sequence>
<feature type="transmembrane region" description="Helical" evidence="1">
    <location>
        <begin position="44"/>
        <end position="63"/>
    </location>
</feature>
<gene>
    <name evidence="3" type="ORF">MNBD_GAMMA01-100</name>
</gene>
<evidence type="ECO:0000259" key="2">
    <source>
        <dbReference type="Pfam" id="PF03703"/>
    </source>
</evidence>
<feature type="transmembrane region" description="Helical" evidence="1">
    <location>
        <begin position="20"/>
        <end position="38"/>
    </location>
</feature>
<dbReference type="AlphaFoldDB" id="A0A3B0VAJ2"/>
<feature type="domain" description="YdbS-like PH" evidence="2">
    <location>
        <begin position="68"/>
        <end position="146"/>
    </location>
</feature>
<keyword evidence="1" id="KW-0812">Transmembrane</keyword>
<keyword evidence="1" id="KW-1133">Transmembrane helix</keyword>
<reference evidence="3" key="1">
    <citation type="submission" date="2018-06" db="EMBL/GenBank/DDBJ databases">
        <authorList>
            <person name="Zhirakovskaya E."/>
        </authorList>
    </citation>
    <scope>NUCLEOTIDE SEQUENCE</scope>
</reference>
<dbReference type="PANTHER" id="PTHR34473">
    <property type="entry name" value="UPF0699 TRANSMEMBRANE PROTEIN YDBS"/>
    <property type="match status" value="1"/>
</dbReference>
<dbReference type="EMBL" id="UOEW01000177">
    <property type="protein sequence ID" value="VAW37730.1"/>
    <property type="molecule type" value="Genomic_DNA"/>
</dbReference>
<name>A0A3B0VAJ2_9ZZZZ</name>
<keyword evidence="1" id="KW-0472">Membrane</keyword>
<dbReference type="Pfam" id="PF03703">
    <property type="entry name" value="bPH_2"/>
    <property type="match status" value="1"/>
</dbReference>
<organism evidence="3">
    <name type="scientific">hydrothermal vent metagenome</name>
    <dbReference type="NCBI Taxonomy" id="652676"/>
    <lineage>
        <taxon>unclassified sequences</taxon>
        <taxon>metagenomes</taxon>
        <taxon>ecological metagenomes</taxon>
    </lineage>
</organism>
<evidence type="ECO:0000313" key="3">
    <source>
        <dbReference type="EMBL" id="VAW37730.1"/>
    </source>
</evidence>
<evidence type="ECO:0000256" key="1">
    <source>
        <dbReference type="SAM" id="Phobius"/>
    </source>
</evidence>
<accession>A0A3B0VAJ2</accession>
<protein>
    <recommendedName>
        <fullName evidence="2">YdbS-like PH domain-containing protein</fullName>
    </recommendedName>
</protein>
<dbReference type="InterPro" id="IPR005182">
    <property type="entry name" value="YdbS-like_PH"/>
</dbReference>